<name>A0A0F4LUD8_9LACO</name>
<accession>A0A0F4LUD8</accession>
<dbReference type="PATRIC" id="fig|1218492.5.peg.574"/>
<sequence length="175" mass="20311">MSDKLSYYKSLLNSEYDDAVQSLIKKYGTVLDDYFKEASYNKFLSGEIKSPTKGKFSRTKDGLYCHHMDEDKFLNLGNNKFILDNRPNFQYQTKDRLVYCNLIEHLILHAIIAQKTNGEFGIPGLIIFLIPKVQEWYINGIKPTRPWEVNCYNAAFISSGEAKELLNSIKLYFKV</sequence>
<proteinExistence type="predicted"/>
<dbReference type="EMBL" id="JXJQ01000006">
    <property type="protein sequence ID" value="KJY62250.1"/>
    <property type="molecule type" value="Genomic_DNA"/>
</dbReference>
<reference evidence="1 2" key="1">
    <citation type="submission" date="2015-01" db="EMBL/GenBank/DDBJ databases">
        <title>Comparative genomics of the lactic acid bacteria isolated from the honey bee gut.</title>
        <authorList>
            <person name="Ellegaard K.M."/>
            <person name="Tamarit D."/>
            <person name="Javelind E."/>
            <person name="Olofsson T."/>
            <person name="Andersson S.G."/>
            <person name="Vasquez A."/>
        </authorList>
    </citation>
    <scope>NUCLEOTIDE SEQUENCE [LARGE SCALE GENOMIC DNA]</scope>
    <source>
        <strain evidence="1 2">Bin4</strain>
    </source>
</reference>
<dbReference type="AlphaFoldDB" id="A0A0F4LUD8"/>
<dbReference type="HOGENOM" id="CLU_083851_1_0_9"/>
<comment type="caution">
    <text evidence="1">The sequence shown here is derived from an EMBL/GenBank/DDBJ whole genome shotgun (WGS) entry which is preliminary data.</text>
</comment>
<organism evidence="1 2">
    <name type="scientific">Bombilactobacillus mellifer</name>
    <dbReference type="NCBI Taxonomy" id="1218492"/>
    <lineage>
        <taxon>Bacteria</taxon>
        <taxon>Bacillati</taxon>
        <taxon>Bacillota</taxon>
        <taxon>Bacilli</taxon>
        <taxon>Lactobacillales</taxon>
        <taxon>Lactobacillaceae</taxon>
        <taxon>Bombilactobacillus</taxon>
    </lineage>
</organism>
<keyword evidence="2" id="KW-1185">Reference proteome</keyword>
<evidence type="ECO:0000313" key="2">
    <source>
        <dbReference type="Proteomes" id="UP000033558"/>
    </source>
</evidence>
<protein>
    <submittedName>
        <fullName evidence="1">Uncharacterized protein</fullName>
    </submittedName>
</protein>
<gene>
    <name evidence="1" type="ORF">JG30_04500</name>
</gene>
<dbReference type="RefSeq" id="WP_046315843.1">
    <property type="nucleotide sequence ID" value="NZ_JBHSZT010000001.1"/>
</dbReference>
<dbReference type="Proteomes" id="UP000033558">
    <property type="component" value="Unassembled WGS sequence"/>
</dbReference>
<evidence type="ECO:0000313" key="1">
    <source>
        <dbReference type="EMBL" id="KJY62250.1"/>
    </source>
</evidence>
<dbReference type="OrthoDB" id="2287900at2"/>